<evidence type="ECO:0000259" key="4">
    <source>
        <dbReference type="PROSITE" id="PS51910"/>
    </source>
</evidence>
<evidence type="ECO:0000256" key="2">
    <source>
        <dbReference type="ARBA" id="ARBA00023157"/>
    </source>
</evidence>
<dbReference type="Proteomes" id="UP000710432">
    <property type="component" value="Unassembled WGS sequence"/>
</dbReference>
<proteinExistence type="predicted"/>
<dbReference type="PANTHER" id="PTHR11177:SF188">
    <property type="entry name" value="ACIDIC MAMMALIAN CHITINASE"/>
    <property type="match status" value="1"/>
</dbReference>
<dbReference type="FunFam" id="3.10.50.10:FF:000001">
    <property type="entry name" value="Chitinase 3-like 1"/>
    <property type="match status" value="1"/>
</dbReference>
<dbReference type="CDD" id="cd02872">
    <property type="entry name" value="GH18_chitolectin_chitotriosidase"/>
    <property type="match status" value="1"/>
</dbReference>
<dbReference type="GO" id="GO:0005576">
    <property type="term" value="C:extracellular region"/>
    <property type="evidence" value="ECO:0007669"/>
    <property type="project" value="TreeGrafter"/>
</dbReference>
<dbReference type="GO" id="GO:0008061">
    <property type="term" value="F:chitin binding"/>
    <property type="evidence" value="ECO:0007669"/>
    <property type="project" value="InterPro"/>
</dbReference>
<reference evidence="5" key="1">
    <citation type="submission" date="2020-03" db="EMBL/GenBank/DDBJ databases">
        <title>Studies in the Genomics of Life Span.</title>
        <authorList>
            <person name="Glass D."/>
        </authorList>
    </citation>
    <scope>NUCLEOTIDE SEQUENCE</scope>
    <source>
        <strain evidence="5">LTLLF</strain>
        <tissue evidence="5">Muscle</tissue>
    </source>
</reference>
<evidence type="ECO:0000313" key="5">
    <source>
        <dbReference type="EMBL" id="KAH0500541.1"/>
    </source>
</evidence>
<dbReference type="PANTHER" id="PTHR11177">
    <property type="entry name" value="CHITINASE"/>
    <property type="match status" value="1"/>
</dbReference>
<feature type="transmembrane region" description="Helical" evidence="3">
    <location>
        <begin position="380"/>
        <end position="404"/>
    </location>
</feature>
<sequence length="416" mass="45980">MCYYNNAAQDRPGLGSFSVGDIDPCLCSHLIYAFAEIQNNRITQRRIGDLTDYQILHTLKNRNNEMITLLAVGGSNTGSAPFSYMVSTPEFRKTFIKSVVDFLRQYGFDGLNLDWQYPGSPGSPPEDKHLFTVLVQEMSEAFQQESLESKKPRLMIAATVAGIISTIESAYEIPQLSQFLDYILVMNYNLHDYKEGYTGENSPLYKSPTDIGTNAFLNMDYIMKYWVKNGAAAEKLIAGFATYAQTFSLTDPSNNGIGAPTSSPGSEGAYTQESGILAYYEVCTFLTKGATQIWEGSQEVPYAYQGNEWVGYDNVKSFLIKAQWLQQNNFGGAMIWALGMDDFSGSFCNQGKFPLTSTVKEALKVTSANHRAILPLHLQINMIVVIGLDSFLGFLVSAMANAGVSSDAASQKRHQV</sequence>
<accession>A0A8J6KIU8</accession>
<evidence type="ECO:0000256" key="3">
    <source>
        <dbReference type="SAM" id="Phobius"/>
    </source>
</evidence>
<dbReference type="GO" id="GO:0006032">
    <property type="term" value="P:chitin catabolic process"/>
    <property type="evidence" value="ECO:0007669"/>
    <property type="project" value="TreeGrafter"/>
</dbReference>
<comment type="caution">
    <text evidence="5">The sequence shown here is derived from an EMBL/GenBank/DDBJ whole genome shotgun (WGS) entry which is preliminary data.</text>
</comment>
<dbReference type="GO" id="GO:0004568">
    <property type="term" value="F:chitinase activity"/>
    <property type="evidence" value="ECO:0007669"/>
    <property type="project" value="TreeGrafter"/>
</dbReference>
<dbReference type="SUPFAM" id="SSF54556">
    <property type="entry name" value="Chitinase insertion domain"/>
    <property type="match status" value="1"/>
</dbReference>
<dbReference type="FunFam" id="3.20.20.80:FF:000007">
    <property type="entry name" value="Acidic mammalian chitinase"/>
    <property type="match status" value="1"/>
</dbReference>
<keyword evidence="3" id="KW-1133">Transmembrane helix</keyword>
<dbReference type="SMART" id="SM00636">
    <property type="entry name" value="Glyco_18"/>
    <property type="match status" value="1"/>
</dbReference>
<keyword evidence="2" id="KW-1015">Disulfide bond</keyword>
<dbReference type="Pfam" id="PF00704">
    <property type="entry name" value="Glyco_hydro_18"/>
    <property type="match status" value="1"/>
</dbReference>
<dbReference type="InterPro" id="IPR011583">
    <property type="entry name" value="Chitinase_II/V-like_cat"/>
</dbReference>
<gene>
    <name evidence="5" type="ORF">LTLLF_200460</name>
</gene>
<keyword evidence="3" id="KW-0812">Transmembrane</keyword>
<evidence type="ECO:0000313" key="6">
    <source>
        <dbReference type="Proteomes" id="UP000710432"/>
    </source>
</evidence>
<dbReference type="GO" id="GO:0005975">
    <property type="term" value="P:carbohydrate metabolic process"/>
    <property type="evidence" value="ECO:0007669"/>
    <property type="project" value="InterPro"/>
</dbReference>
<feature type="domain" description="GH18" evidence="4">
    <location>
        <begin position="1"/>
        <end position="366"/>
    </location>
</feature>
<name>A0A8J6KIU8_MICOH</name>
<keyword evidence="1" id="KW-0732">Signal</keyword>
<protein>
    <submittedName>
        <fullName evidence="5">Acidic mammalian chitinase</fullName>
    </submittedName>
</protein>
<dbReference type="InterPro" id="IPR001223">
    <property type="entry name" value="Glyco_hydro18_cat"/>
</dbReference>
<dbReference type="Gene3D" id="3.10.50.10">
    <property type="match status" value="1"/>
</dbReference>
<dbReference type="InterPro" id="IPR050314">
    <property type="entry name" value="Glycosyl_Hydrlase_18"/>
</dbReference>
<dbReference type="EMBL" id="JAATJU010027349">
    <property type="protein sequence ID" value="KAH0500541.1"/>
    <property type="molecule type" value="Genomic_DNA"/>
</dbReference>
<dbReference type="PROSITE" id="PS51910">
    <property type="entry name" value="GH18_2"/>
    <property type="match status" value="1"/>
</dbReference>
<dbReference type="SUPFAM" id="SSF51445">
    <property type="entry name" value="(Trans)glycosidases"/>
    <property type="match status" value="1"/>
</dbReference>
<evidence type="ECO:0000256" key="1">
    <source>
        <dbReference type="ARBA" id="ARBA00022729"/>
    </source>
</evidence>
<organism evidence="5 6">
    <name type="scientific">Microtus ochrogaster</name>
    <name type="common">Prairie vole</name>
    <dbReference type="NCBI Taxonomy" id="79684"/>
    <lineage>
        <taxon>Eukaryota</taxon>
        <taxon>Metazoa</taxon>
        <taxon>Chordata</taxon>
        <taxon>Craniata</taxon>
        <taxon>Vertebrata</taxon>
        <taxon>Euteleostomi</taxon>
        <taxon>Mammalia</taxon>
        <taxon>Eutheria</taxon>
        <taxon>Euarchontoglires</taxon>
        <taxon>Glires</taxon>
        <taxon>Rodentia</taxon>
        <taxon>Myomorpha</taxon>
        <taxon>Muroidea</taxon>
        <taxon>Cricetidae</taxon>
        <taxon>Arvicolinae</taxon>
        <taxon>Microtus</taxon>
    </lineage>
</organism>
<dbReference type="Gene3D" id="3.20.20.80">
    <property type="entry name" value="Glycosidases"/>
    <property type="match status" value="1"/>
</dbReference>
<dbReference type="InterPro" id="IPR029070">
    <property type="entry name" value="Chitinase_insertion_sf"/>
</dbReference>
<dbReference type="AlphaFoldDB" id="A0A8J6KIU8"/>
<keyword evidence="3" id="KW-0472">Membrane</keyword>
<dbReference type="InterPro" id="IPR017853">
    <property type="entry name" value="GH"/>
</dbReference>